<dbReference type="SMART" id="SM00929">
    <property type="entry name" value="NADH-G_4Fe-4S_3"/>
    <property type="match status" value="1"/>
</dbReference>
<dbReference type="Gene3D" id="3.40.50.1780">
    <property type="match status" value="1"/>
</dbReference>
<feature type="domain" description="2Fe-2S ferredoxin-type" evidence="8">
    <location>
        <begin position="3"/>
        <end position="81"/>
    </location>
</feature>
<keyword evidence="4" id="KW-0677">Repeat</keyword>
<dbReference type="InterPro" id="IPR017900">
    <property type="entry name" value="4Fe4S_Fe_S_CS"/>
</dbReference>
<dbReference type="PROSITE" id="PS51839">
    <property type="entry name" value="4FE4S_HC3"/>
    <property type="match status" value="1"/>
</dbReference>
<dbReference type="SUPFAM" id="SSF54862">
    <property type="entry name" value="4Fe-4S ferredoxins"/>
    <property type="match status" value="1"/>
</dbReference>
<evidence type="ECO:0000259" key="9">
    <source>
        <dbReference type="PROSITE" id="PS51379"/>
    </source>
</evidence>
<feature type="domain" description="4Fe-4S His(Cys)3-ligated-type" evidence="10">
    <location>
        <begin position="81"/>
        <end position="120"/>
    </location>
</feature>
<dbReference type="FunFam" id="3.10.20.740:FF:000005">
    <property type="entry name" value="NADH:ubiquinone oxidoreductase subunit"/>
    <property type="match status" value="1"/>
</dbReference>
<dbReference type="SUPFAM" id="SSF53920">
    <property type="entry name" value="Fe-only hydrogenase"/>
    <property type="match status" value="1"/>
</dbReference>
<dbReference type="PANTHER" id="PTHR11615">
    <property type="entry name" value="NITRATE, FORMATE, IRON DEHYDROGENASE"/>
    <property type="match status" value="1"/>
</dbReference>
<dbReference type="NCBIfam" id="NF040763">
    <property type="entry name" value="FeFe_hydrog_A6"/>
    <property type="match status" value="1"/>
</dbReference>
<dbReference type="InterPro" id="IPR013352">
    <property type="entry name" value="Fe_hydrogenase_subset"/>
</dbReference>
<gene>
    <name evidence="11" type="ORF">ENH14_01085</name>
</gene>
<feature type="domain" description="4Fe-4S ferredoxin-type" evidence="9">
    <location>
        <begin position="183"/>
        <end position="212"/>
    </location>
</feature>
<keyword evidence="3" id="KW-0479">Metal-binding</keyword>
<keyword evidence="1" id="KW-0004">4Fe-4S</keyword>
<proteinExistence type="predicted"/>
<evidence type="ECO:0000256" key="5">
    <source>
        <dbReference type="ARBA" id="ARBA00023002"/>
    </source>
</evidence>
<keyword evidence="5" id="KW-0560">Oxidoreductase</keyword>
<dbReference type="Gene3D" id="3.40.950.10">
    <property type="entry name" value="Fe-only Hydrogenase (Larger Subunit), Chain L, domain 3"/>
    <property type="match status" value="1"/>
</dbReference>
<dbReference type="PROSITE" id="PS00198">
    <property type="entry name" value="4FE4S_FER_1"/>
    <property type="match status" value="1"/>
</dbReference>
<name>A0A7V0LUK3_UNCW3</name>
<protein>
    <submittedName>
        <fullName evidence="11">2Fe-2S iron-sulfur cluster binding domain-containing protein</fullName>
    </submittedName>
</protein>
<evidence type="ECO:0000259" key="10">
    <source>
        <dbReference type="PROSITE" id="PS51839"/>
    </source>
</evidence>
<evidence type="ECO:0000256" key="6">
    <source>
        <dbReference type="ARBA" id="ARBA00023004"/>
    </source>
</evidence>
<dbReference type="Gene3D" id="4.10.260.20">
    <property type="entry name" value="Iron hydrogenase, small subunit"/>
    <property type="match status" value="1"/>
</dbReference>
<evidence type="ECO:0000256" key="7">
    <source>
        <dbReference type="ARBA" id="ARBA00023014"/>
    </source>
</evidence>
<dbReference type="PROSITE" id="PS51085">
    <property type="entry name" value="2FE2S_FER_2"/>
    <property type="match status" value="1"/>
</dbReference>
<evidence type="ECO:0000256" key="3">
    <source>
        <dbReference type="ARBA" id="ARBA00022723"/>
    </source>
</evidence>
<dbReference type="AlphaFoldDB" id="A0A7V0LUK3"/>
<dbReference type="InterPro" id="IPR009016">
    <property type="entry name" value="Fe_hydrogenase"/>
</dbReference>
<dbReference type="Proteomes" id="UP000886381">
    <property type="component" value="Unassembled WGS sequence"/>
</dbReference>
<evidence type="ECO:0000256" key="1">
    <source>
        <dbReference type="ARBA" id="ARBA00022485"/>
    </source>
</evidence>
<dbReference type="InterPro" id="IPR003149">
    <property type="entry name" value="Fe_hydrogenase_ssu"/>
</dbReference>
<dbReference type="GO" id="GO:0051539">
    <property type="term" value="F:4 iron, 4 sulfur cluster binding"/>
    <property type="evidence" value="ECO:0007669"/>
    <property type="project" value="UniProtKB-KW"/>
</dbReference>
<evidence type="ECO:0000256" key="2">
    <source>
        <dbReference type="ARBA" id="ARBA00022714"/>
    </source>
</evidence>
<dbReference type="InterPro" id="IPR050340">
    <property type="entry name" value="Cytosolic_Fe-S_CAF"/>
</dbReference>
<dbReference type="NCBIfam" id="TIGR02512">
    <property type="entry name" value="FeFe_hydrog_A"/>
    <property type="match status" value="1"/>
</dbReference>
<dbReference type="Pfam" id="PF02256">
    <property type="entry name" value="Fe_hyd_SSU"/>
    <property type="match status" value="1"/>
</dbReference>
<dbReference type="InterPro" id="IPR001041">
    <property type="entry name" value="2Fe-2S_ferredoxin-type"/>
</dbReference>
<keyword evidence="7" id="KW-0411">Iron-sulfur</keyword>
<keyword evidence="2" id="KW-0001">2Fe-2S</keyword>
<dbReference type="GO" id="GO:0008901">
    <property type="term" value="F:ferredoxin hydrogenase activity"/>
    <property type="evidence" value="ECO:0007669"/>
    <property type="project" value="InterPro"/>
</dbReference>
<dbReference type="PROSITE" id="PS51379">
    <property type="entry name" value="4FE4S_FER_2"/>
    <property type="match status" value="2"/>
</dbReference>
<dbReference type="SMART" id="SM00902">
    <property type="entry name" value="Fe_hyd_SSU"/>
    <property type="match status" value="1"/>
</dbReference>
<dbReference type="InterPro" id="IPR036010">
    <property type="entry name" value="2Fe-2S_ferredoxin-like_sf"/>
</dbReference>
<evidence type="ECO:0000256" key="4">
    <source>
        <dbReference type="ARBA" id="ARBA00022737"/>
    </source>
</evidence>
<dbReference type="InterPro" id="IPR017896">
    <property type="entry name" value="4Fe4S_Fe-S-bd"/>
</dbReference>
<dbReference type="EMBL" id="DRDR01000047">
    <property type="protein sequence ID" value="HDL60030.1"/>
    <property type="molecule type" value="Genomic_DNA"/>
</dbReference>
<evidence type="ECO:0000259" key="8">
    <source>
        <dbReference type="PROSITE" id="PS51085"/>
    </source>
</evidence>
<dbReference type="InterPro" id="IPR049830">
    <property type="entry name" value="HndD"/>
</dbReference>
<dbReference type="InterPro" id="IPR004108">
    <property type="entry name" value="Fe_hydrogenase_lsu_C"/>
</dbReference>
<dbReference type="Gene3D" id="3.10.20.740">
    <property type="match status" value="1"/>
</dbReference>
<dbReference type="GO" id="GO:0005506">
    <property type="term" value="F:iron ion binding"/>
    <property type="evidence" value="ECO:0007669"/>
    <property type="project" value="InterPro"/>
</dbReference>
<dbReference type="Gene3D" id="3.30.70.20">
    <property type="match status" value="1"/>
</dbReference>
<evidence type="ECO:0000313" key="11">
    <source>
        <dbReference type="EMBL" id="HDL60030.1"/>
    </source>
</evidence>
<dbReference type="Pfam" id="PF13510">
    <property type="entry name" value="Fer2_4"/>
    <property type="match status" value="1"/>
</dbReference>
<sequence length="592" mass="65218">MAEMVKLYIDGKEVEVPKGTTILEAAQKLGIYIPTLCYHPDLRPTGACGICVVEVEGAPTPKRACCTPVTEGMKVTTNSKSLRELRKGIIELLLSDHHVDCPSCPANEKCELQSLANYLGVDMNALPKILERKPLDETSIAIVRDPNKCILCGRCIIVCNELQTVSAITYTNRGFEAHVDTFFSMGLGNSSCVNCGQCTVYCPTGALTEKSEIDMVWDAILDPDKHVVVQEAPALRATLGEEFGMEPGTVTTGKMYAVLKKLGFDVVFDTNFAADLTIMEEANEFVQRVKNGGPLPLITSCSPGWIKFMETFFPDIAKHVSTCKSPQQMFGALAKTYYAKEAGVDPSKIVSVSIMPCTAKKYEARRPEMRDSGYQDVDYVLTTRELVRMIKEAGIDYKNLPEEEADELMGMYTGAGTIFGATGGVMEAAVRTAYWMITGRNMEKVDLKVVRGMEGIKEAEVDIDGLKVKVAVAHGLGNARELLTKVRKQLEETGESEYAFIEIMACPGGCVGGGGQPKGSDFARRARRGEGLYKEDKSLRYRCSHENPAIKRVYEKFLEKPGSEIAHKLLHTYYFKRNIVSGEAIEEVTHKH</sequence>
<dbReference type="FunFam" id="3.30.70.20:FF:000035">
    <property type="entry name" value="Iron hydrogenase 1"/>
    <property type="match status" value="1"/>
</dbReference>
<feature type="domain" description="4Fe-4S ferredoxin-type" evidence="9">
    <location>
        <begin position="140"/>
        <end position="170"/>
    </location>
</feature>
<accession>A0A7V0LUK3</accession>
<keyword evidence="6" id="KW-0408">Iron</keyword>
<dbReference type="InterPro" id="IPR019574">
    <property type="entry name" value="NADH_UbQ_OxRdtase_Gsu_4Fe4S-bd"/>
</dbReference>
<dbReference type="Pfam" id="PF12838">
    <property type="entry name" value="Fer4_7"/>
    <property type="match status" value="1"/>
</dbReference>
<comment type="caution">
    <text evidence="11">The sequence shown here is derived from an EMBL/GenBank/DDBJ whole genome shotgun (WGS) entry which is preliminary data.</text>
</comment>
<reference evidence="11" key="1">
    <citation type="journal article" date="2020" name="mSystems">
        <title>Genome- and Community-Level Interaction Insights into Carbon Utilization and Element Cycling Functions of Hydrothermarchaeota in Hydrothermal Sediment.</title>
        <authorList>
            <person name="Zhou Z."/>
            <person name="Liu Y."/>
            <person name="Xu W."/>
            <person name="Pan J."/>
            <person name="Luo Z.H."/>
            <person name="Li M."/>
        </authorList>
    </citation>
    <scope>NUCLEOTIDE SEQUENCE [LARGE SCALE GENOMIC DNA]</scope>
    <source>
        <strain evidence="11">HyVt-28</strain>
    </source>
</reference>
<dbReference type="Pfam" id="PF10588">
    <property type="entry name" value="NADH-G_4Fe-4S_3"/>
    <property type="match status" value="1"/>
</dbReference>
<dbReference type="InterPro" id="IPR036991">
    <property type="entry name" value="Fe_hydrogenase_ssu_sf"/>
</dbReference>
<dbReference type="GO" id="GO:0051537">
    <property type="term" value="F:2 iron, 2 sulfur cluster binding"/>
    <property type="evidence" value="ECO:0007669"/>
    <property type="project" value="UniProtKB-KW"/>
</dbReference>
<dbReference type="SUPFAM" id="SSF54292">
    <property type="entry name" value="2Fe-2S ferredoxin-like"/>
    <property type="match status" value="1"/>
</dbReference>
<dbReference type="CDD" id="cd00207">
    <property type="entry name" value="fer2"/>
    <property type="match status" value="1"/>
</dbReference>
<organism evidence="11">
    <name type="scientific">candidate division WOR-3 bacterium</name>
    <dbReference type="NCBI Taxonomy" id="2052148"/>
    <lineage>
        <taxon>Bacteria</taxon>
        <taxon>Bacteria division WOR-3</taxon>
    </lineage>
</organism>
<dbReference type="Pfam" id="PF02906">
    <property type="entry name" value="Fe_hyd_lg_C"/>
    <property type="match status" value="1"/>
</dbReference>